<dbReference type="AlphaFoldDB" id="A0A7W7EU49"/>
<dbReference type="Gene3D" id="1.10.10.10">
    <property type="entry name" value="Winged helix-like DNA-binding domain superfamily/Winged helix DNA-binding domain"/>
    <property type="match status" value="1"/>
</dbReference>
<dbReference type="PRINTS" id="PR00038">
    <property type="entry name" value="HTHLUXR"/>
</dbReference>
<dbReference type="PROSITE" id="PS50110">
    <property type="entry name" value="RESPONSE_REGULATORY"/>
    <property type="match status" value="1"/>
</dbReference>
<dbReference type="GO" id="GO:0006355">
    <property type="term" value="P:regulation of DNA-templated transcription"/>
    <property type="evidence" value="ECO:0007669"/>
    <property type="project" value="InterPro"/>
</dbReference>
<dbReference type="RefSeq" id="WP_144907602.1">
    <property type="nucleotide sequence ID" value="NZ_JACHOA010000003.1"/>
</dbReference>
<dbReference type="SUPFAM" id="SSF52172">
    <property type="entry name" value="CheY-like"/>
    <property type="match status" value="1"/>
</dbReference>
<evidence type="ECO:0000256" key="1">
    <source>
        <dbReference type="ARBA" id="ARBA00022553"/>
    </source>
</evidence>
<dbReference type="InterPro" id="IPR039420">
    <property type="entry name" value="WalR-like"/>
</dbReference>
<evidence type="ECO:0000256" key="5">
    <source>
        <dbReference type="ARBA" id="ARBA00023163"/>
    </source>
</evidence>
<dbReference type="PROSITE" id="PS50043">
    <property type="entry name" value="HTH_LUXR_2"/>
    <property type="match status" value="1"/>
</dbReference>
<keyword evidence="2" id="KW-0902">Two-component regulatory system</keyword>
<dbReference type="InterPro" id="IPR011006">
    <property type="entry name" value="CheY-like_superfamily"/>
</dbReference>
<dbReference type="InterPro" id="IPR000792">
    <property type="entry name" value="Tscrpt_reg_LuxR_C"/>
</dbReference>
<dbReference type="InterPro" id="IPR036388">
    <property type="entry name" value="WH-like_DNA-bd_sf"/>
</dbReference>
<protein>
    <submittedName>
        <fullName evidence="9">DNA-binding NarL/FixJ family response regulator</fullName>
    </submittedName>
</protein>
<proteinExistence type="predicted"/>
<keyword evidence="10" id="KW-1185">Reference proteome</keyword>
<keyword evidence="1 6" id="KW-0597">Phosphoprotein</keyword>
<evidence type="ECO:0000256" key="2">
    <source>
        <dbReference type="ARBA" id="ARBA00023012"/>
    </source>
</evidence>
<keyword evidence="4 9" id="KW-0238">DNA-binding</keyword>
<dbReference type="Pfam" id="PF00196">
    <property type="entry name" value="GerE"/>
    <property type="match status" value="1"/>
</dbReference>
<dbReference type="GO" id="GO:0032993">
    <property type="term" value="C:protein-DNA complex"/>
    <property type="evidence" value="ECO:0007669"/>
    <property type="project" value="TreeGrafter"/>
</dbReference>
<feature type="modified residue" description="4-aspartylphosphate" evidence="6">
    <location>
        <position position="93"/>
    </location>
</feature>
<dbReference type="PANTHER" id="PTHR48111">
    <property type="entry name" value="REGULATOR OF RPOS"/>
    <property type="match status" value="1"/>
</dbReference>
<sequence>MQPASSHTCVPVSNASISRACARPSDEASSKFSDALTGQAGRDTVLVVDDNPESLHFLIDTIERAGMTVLIATNGSNALELLEHVAPDLILIDAIMPGLDGFDTTRAIKKQPRLADIPVIFMTGLTETEHAVRALDAGGVDYVRKPIAIEELLARMRVHLSSARVSQAGRSALDATGRHLFAVDRAGQLLWSTPQVERLMSGMGEGEGLPAEFAAPVARLLAQRDNPEASLRFDAAGQTIELVMVGPMRGDETGGRELLIRLNLIREGAEVERLRERYGLTQREAEVLLWISYGKPNRVISEILGISPRTVNKHLEQVFEKLGVETRAAAAAFAVRTIA</sequence>
<gene>
    <name evidence="9" type="ORF">GGR37_001851</name>
</gene>
<dbReference type="SUPFAM" id="SSF46894">
    <property type="entry name" value="C-terminal effector domain of the bipartite response regulators"/>
    <property type="match status" value="1"/>
</dbReference>
<dbReference type="GO" id="GO:0005829">
    <property type="term" value="C:cytosol"/>
    <property type="evidence" value="ECO:0007669"/>
    <property type="project" value="TreeGrafter"/>
</dbReference>
<dbReference type="InterPro" id="IPR016032">
    <property type="entry name" value="Sig_transdc_resp-reg_C-effctor"/>
</dbReference>
<feature type="domain" description="Response regulatory" evidence="8">
    <location>
        <begin position="44"/>
        <end position="160"/>
    </location>
</feature>
<evidence type="ECO:0000256" key="6">
    <source>
        <dbReference type="PROSITE-ProRule" id="PRU00169"/>
    </source>
</evidence>
<dbReference type="EMBL" id="JACHOA010000003">
    <property type="protein sequence ID" value="MBB4613576.1"/>
    <property type="molecule type" value="Genomic_DNA"/>
</dbReference>
<name>A0A7W7EU49_9SPHN</name>
<dbReference type="Proteomes" id="UP000538566">
    <property type="component" value="Unassembled WGS sequence"/>
</dbReference>
<reference evidence="9 10" key="1">
    <citation type="submission" date="2020-08" db="EMBL/GenBank/DDBJ databases">
        <title>Genomic Encyclopedia of Type Strains, Phase IV (KMG-IV): sequencing the most valuable type-strain genomes for metagenomic binning, comparative biology and taxonomic classification.</title>
        <authorList>
            <person name="Goeker M."/>
        </authorList>
    </citation>
    <scope>NUCLEOTIDE SEQUENCE [LARGE SCALE GENOMIC DNA]</scope>
    <source>
        <strain evidence="9 10">DSM 17507</strain>
    </source>
</reference>
<evidence type="ECO:0000256" key="4">
    <source>
        <dbReference type="ARBA" id="ARBA00023125"/>
    </source>
</evidence>
<dbReference type="GO" id="GO:0000976">
    <property type="term" value="F:transcription cis-regulatory region binding"/>
    <property type="evidence" value="ECO:0007669"/>
    <property type="project" value="TreeGrafter"/>
</dbReference>
<evidence type="ECO:0000259" key="8">
    <source>
        <dbReference type="PROSITE" id="PS50110"/>
    </source>
</evidence>
<keyword evidence="5" id="KW-0804">Transcription</keyword>
<dbReference type="InterPro" id="IPR001789">
    <property type="entry name" value="Sig_transdc_resp-reg_receiver"/>
</dbReference>
<feature type="domain" description="HTH luxR-type" evidence="7">
    <location>
        <begin position="273"/>
        <end position="338"/>
    </location>
</feature>
<evidence type="ECO:0000259" key="7">
    <source>
        <dbReference type="PROSITE" id="PS50043"/>
    </source>
</evidence>
<dbReference type="GO" id="GO:0000156">
    <property type="term" value="F:phosphorelay response regulator activity"/>
    <property type="evidence" value="ECO:0007669"/>
    <property type="project" value="TreeGrafter"/>
</dbReference>
<dbReference type="Gene3D" id="3.40.50.2300">
    <property type="match status" value="1"/>
</dbReference>
<dbReference type="Pfam" id="PF00072">
    <property type="entry name" value="Response_reg"/>
    <property type="match status" value="1"/>
</dbReference>
<dbReference type="SMART" id="SM00421">
    <property type="entry name" value="HTH_LUXR"/>
    <property type="match status" value="1"/>
</dbReference>
<keyword evidence="3" id="KW-0805">Transcription regulation</keyword>
<dbReference type="CDD" id="cd06170">
    <property type="entry name" value="LuxR_C_like"/>
    <property type="match status" value="1"/>
</dbReference>
<dbReference type="SMART" id="SM00448">
    <property type="entry name" value="REC"/>
    <property type="match status" value="1"/>
</dbReference>
<comment type="caution">
    <text evidence="9">The sequence shown here is derived from an EMBL/GenBank/DDBJ whole genome shotgun (WGS) entry which is preliminary data.</text>
</comment>
<evidence type="ECO:0000256" key="3">
    <source>
        <dbReference type="ARBA" id="ARBA00023015"/>
    </source>
</evidence>
<evidence type="ECO:0000313" key="9">
    <source>
        <dbReference type="EMBL" id="MBB4613576.1"/>
    </source>
</evidence>
<dbReference type="PANTHER" id="PTHR48111:SF1">
    <property type="entry name" value="TWO-COMPONENT RESPONSE REGULATOR ORR33"/>
    <property type="match status" value="1"/>
</dbReference>
<accession>A0A7W7EU49</accession>
<evidence type="ECO:0000313" key="10">
    <source>
        <dbReference type="Proteomes" id="UP000538566"/>
    </source>
</evidence>
<dbReference type="OrthoDB" id="5292887at2"/>
<organism evidence="9 10">
    <name type="scientific">Novosphingobium taihuense</name>
    <dbReference type="NCBI Taxonomy" id="260085"/>
    <lineage>
        <taxon>Bacteria</taxon>
        <taxon>Pseudomonadati</taxon>
        <taxon>Pseudomonadota</taxon>
        <taxon>Alphaproteobacteria</taxon>
        <taxon>Sphingomonadales</taxon>
        <taxon>Sphingomonadaceae</taxon>
        <taxon>Novosphingobium</taxon>
    </lineage>
</organism>